<gene>
    <name evidence="2" type="primary">Acey_s1083.g3572</name>
    <name evidence="2" type="ORF">Y032_1083g3572</name>
</gene>
<reference evidence="3" key="1">
    <citation type="journal article" date="2015" name="Nat. Genet.">
        <title>The genome and transcriptome of the zoonotic hookworm Ancylostoma ceylanicum identify infection-specific gene families.</title>
        <authorList>
            <person name="Schwarz E.M."/>
            <person name="Hu Y."/>
            <person name="Antoshechkin I."/>
            <person name="Miller M.M."/>
            <person name="Sternberg P.W."/>
            <person name="Aroian R.V."/>
        </authorList>
    </citation>
    <scope>NUCLEOTIDE SEQUENCE</scope>
    <source>
        <strain evidence="3">HY135</strain>
    </source>
</reference>
<dbReference type="GO" id="GO:0007508">
    <property type="term" value="P:larval heart development"/>
    <property type="evidence" value="ECO:0007669"/>
    <property type="project" value="TreeGrafter"/>
</dbReference>
<dbReference type="STRING" id="53326.A0A016W7L3"/>
<dbReference type="Proteomes" id="UP000024635">
    <property type="component" value="Unassembled WGS sequence"/>
</dbReference>
<dbReference type="PANTHER" id="PTHR33395:SF22">
    <property type="entry name" value="REVERSE TRANSCRIPTASE DOMAIN-CONTAINING PROTEIN"/>
    <property type="match status" value="1"/>
</dbReference>
<protein>
    <recommendedName>
        <fullName evidence="1">Reverse transcriptase domain-containing protein</fullName>
    </recommendedName>
</protein>
<dbReference type="EMBL" id="JARK01000683">
    <property type="protein sequence ID" value="EYC35297.1"/>
    <property type="molecule type" value="Genomic_DNA"/>
</dbReference>
<evidence type="ECO:0000313" key="3">
    <source>
        <dbReference type="Proteomes" id="UP000024635"/>
    </source>
</evidence>
<dbReference type="CDD" id="cd01650">
    <property type="entry name" value="RT_nLTR_like"/>
    <property type="match status" value="1"/>
</dbReference>
<dbReference type="PRINTS" id="PR01345">
    <property type="entry name" value="CERVTRCPTASE"/>
</dbReference>
<proteinExistence type="predicted"/>
<dbReference type="InterPro" id="IPR043502">
    <property type="entry name" value="DNA/RNA_pol_sf"/>
</dbReference>
<dbReference type="Pfam" id="PF00078">
    <property type="entry name" value="RVT_1"/>
    <property type="match status" value="1"/>
</dbReference>
<dbReference type="InterPro" id="IPR005135">
    <property type="entry name" value="Endo/exonuclease/phosphatase"/>
</dbReference>
<dbReference type="OrthoDB" id="5873437at2759"/>
<dbReference type="PROSITE" id="PS50878">
    <property type="entry name" value="RT_POL"/>
    <property type="match status" value="1"/>
</dbReference>
<accession>A0A016W7L3</accession>
<comment type="caution">
    <text evidence="2">The sequence shown here is derived from an EMBL/GenBank/DDBJ whole genome shotgun (WGS) entry which is preliminary data.</text>
</comment>
<name>A0A016W7L3_9BILA</name>
<dbReference type="GO" id="GO:0031012">
    <property type="term" value="C:extracellular matrix"/>
    <property type="evidence" value="ECO:0007669"/>
    <property type="project" value="TreeGrafter"/>
</dbReference>
<dbReference type="Gene3D" id="3.60.10.10">
    <property type="entry name" value="Endonuclease/exonuclease/phosphatase"/>
    <property type="match status" value="1"/>
</dbReference>
<organism evidence="2 3">
    <name type="scientific">Ancylostoma ceylanicum</name>
    <dbReference type="NCBI Taxonomy" id="53326"/>
    <lineage>
        <taxon>Eukaryota</taxon>
        <taxon>Metazoa</taxon>
        <taxon>Ecdysozoa</taxon>
        <taxon>Nematoda</taxon>
        <taxon>Chromadorea</taxon>
        <taxon>Rhabditida</taxon>
        <taxon>Rhabditina</taxon>
        <taxon>Rhabditomorpha</taxon>
        <taxon>Strongyloidea</taxon>
        <taxon>Ancylostomatidae</taxon>
        <taxon>Ancylostomatinae</taxon>
        <taxon>Ancylostoma</taxon>
    </lineage>
</organism>
<feature type="domain" description="Reverse transcriptase" evidence="1">
    <location>
        <begin position="359"/>
        <end position="627"/>
    </location>
</feature>
<sequence length="836" mass="95529">MSRHRFILVYRPPNSKSQDDDDLLSLLADIASSSNKITILGDLNLYDLDWNLERAKSASSRKFLEFFESLGLEQLVKSPTRNSSVLDIILSSSDFIVVDEILPPLGCSDHNVVSFSIHMDCVKPIVRKRLDFHSADHAAINAALSSINWYELFRNYIDVDDVYSRFITVIQDLIEQFVPMKTVKPFCQTFPTHIHNLIRQKKRLFIENMEPFRCAEYRITCQQLNHHLRRFLNYKERRMSKVKNMRRLFALIKQRTLKKKCASTIVDAAGHKFFSATDKANAFSDYFSNVFNTPSSTCPLLNSRSCSDCPLPIITPSEIHKYLKASKASFSATADGIPSIFFKTYAEHLCRPLALIFNISLVSGKVPSLWKKAMVTPVPKTSCASILTDFRPISILPAPCKIMEKIIAKTLLEWTHKTHCIPGEQFGFLPGCSTTTQLLQCSQDWVTALSSGKCVEIVYFDLSKAFDAVDHLGLISKLESIGIRNDFLAWFISYLDNREFTIRFQGETSSCKACLSGVPQGSALSPILFNIYTMDLPSALKTDSRIGIAAYADDIKIYAAYDVEEKQEVIENLKLSVERMLDWAAKWRIKVNVSKSQILRLGNAAVEIDYGIPLRAHQYVRDLGVILDTSFRFSSHVETIASNATRVMFSLLRNVHTSDASILLKLYKAYVLPILEYCSPVWNPCLKKDILKLEKVQKTFTRILFYRSYPNKNYPQALPNYETRMQRLGLKSLFFRRIQADIIMGFKILRGEVSLKSSKFWTFRPSSARRFTINLYYHRFGNSDRHVYQNSFACRVARLLNKLPPAILSSENSSVFRRRLLDVDLLEILGCEDVFS</sequence>
<dbReference type="SUPFAM" id="SSF56219">
    <property type="entry name" value="DNase I-like"/>
    <property type="match status" value="1"/>
</dbReference>
<dbReference type="GO" id="GO:0003824">
    <property type="term" value="F:catalytic activity"/>
    <property type="evidence" value="ECO:0007669"/>
    <property type="project" value="InterPro"/>
</dbReference>
<evidence type="ECO:0000313" key="2">
    <source>
        <dbReference type="EMBL" id="EYC35297.1"/>
    </source>
</evidence>
<evidence type="ECO:0000259" key="1">
    <source>
        <dbReference type="PROSITE" id="PS50878"/>
    </source>
</evidence>
<dbReference type="AlphaFoldDB" id="A0A016W7L3"/>
<dbReference type="SUPFAM" id="SSF56672">
    <property type="entry name" value="DNA/RNA polymerases"/>
    <property type="match status" value="1"/>
</dbReference>
<dbReference type="PANTHER" id="PTHR33395">
    <property type="entry name" value="TRANSCRIPTASE, PUTATIVE-RELATED-RELATED"/>
    <property type="match status" value="1"/>
</dbReference>
<dbReference type="InterPro" id="IPR036691">
    <property type="entry name" value="Endo/exonu/phosph_ase_sf"/>
</dbReference>
<keyword evidence="3" id="KW-1185">Reference proteome</keyword>
<dbReference type="Pfam" id="PF14529">
    <property type="entry name" value="Exo_endo_phos_2"/>
    <property type="match status" value="1"/>
</dbReference>
<dbReference type="InterPro" id="IPR000477">
    <property type="entry name" value="RT_dom"/>
</dbReference>
<dbReference type="GO" id="GO:0061343">
    <property type="term" value="P:cell adhesion involved in heart morphogenesis"/>
    <property type="evidence" value="ECO:0007669"/>
    <property type="project" value="TreeGrafter"/>
</dbReference>